<evidence type="ECO:0000259" key="10">
    <source>
        <dbReference type="PROSITE" id="PS51846"/>
    </source>
</evidence>
<evidence type="ECO:0008006" key="13">
    <source>
        <dbReference type="Google" id="ProtNLM"/>
    </source>
</evidence>
<evidence type="ECO:0000256" key="8">
    <source>
        <dbReference type="SAM" id="Phobius"/>
    </source>
</evidence>
<reference evidence="11" key="1">
    <citation type="journal article" date="2022" name="G3 (Bethesda)">
        <title>High quality genome of the basidiomycete yeast Dioszegia hungarica PDD-24b-2 isolated from cloud water.</title>
        <authorList>
            <person name="Jarrige D."/>
            <person name="Haridas S."/>
            <person name="Bleykasten-Grosshans C."/>
            <person name="Joly M."/>
            <person name="Nadalig T."/>
            <person name="Sancelme M."/>
            <person name="Vuilleumier S."/>
            <person name="Grigoriev I.V."/>
            <person name="Amato P."/>
            <person name="Bringel F."/>
        </authorList>
    </citation>
    <scope>NUCLEOTIDE SEQUENCE</scope>
    <source>
        <strain evidence="11">PDD-24b-2</strain>
    </source>
</reference>
<dbReference type="GO" id="GO:0010960">
    <property type="term" value="P:magnesium ion homeostasis"/>
    <property type="evidence" value="ECO:0007669"/>
    <property type="project" value="InterPro"/>
</dbReference>
<dbReference type="InterPro" id="IPR046342">
    <property type="entry name" value="CBS_dom_sf"/>
</dbReference>
<feature type="transmembrane region" description="Helical" evidence="8">
    <location>
        <begin position="140"/>
        <end position="162"/>
    </location>
</feature>
<dbReference type="PROSITE" id="PS51846">
    <property type="entry name" value="CNNM"/>
    <property type="match status" value="1"/>
</dbReference>
<proteinExistence type="predicted"/>
<comment type="subcellular location">
    <subcellularLocation>
        <location evidence="1">Membrane</location>
        <topology evidence="1">Multi-pass membrane protein</topology>
    </subcellularLocation>
</comment>
<evidence type="ECO:0000256" key="2">
    <source>
        <dbReference type="ARBA" id="ARBA00022692"/>
    </source>
</evidence>
<keyword evidence="12" id="KW-1185">Reference proteome</keyword>
<sequence>MRLQLELAALAHNATDKYGNHVHSGKHVHVSPDSPLFGWYIAVVILLVLSGGVFSGLTLGLMGLDTVNLQVLGQAGTPDEQRQAPKVLRLIRSGRHTMLVVLLLGNTLINTSLPIFLDGMIGGGWIAILGSTALEDNTAVKYGLAIGATFAPVVQVLVYLMYPIAKPIAMILDYMLGAHDEPTTYRKAELKTFVSLGVEDMLGADEVSLLGSVLEFSGKTVSDIMTPREDLYCLSAEKIVDEELVAEVHHHETCLGRSLILQILRKGYSRIPIFEPSSPNAFIGCLTIRALVEYDPTDLQPISTLVTQALPQCTPDLPLLEALTYFQTGRSHILLISNQPGLDEGAIGVVTLEDVVEELIGKEIIDESDQYIDAHSASGLKRIFEGRLARRRVILDNREGGSGVGKLIDHPSEV</sequence>
<keyword evidence="2 7" id="KW-0812">Transmembrane</keyword>
<feature type="transmembrane region" description="Helical" evidence="8">
    <location>
        <begin position="99"/>
        <end position="128"/>
    </location>
</feature>
<keyword evidence="4 7" id="KW-1133">Transmembrane helix</keyword>
<evidence type="ECO:0000256" key="6">
    <source>
        <dbReference type="PROSITE-ProRule" id="PRU00703"/>
    </source>
</evidence>
<evidence type="ECO:0000313" key="12">
    <source>
        <dbReference type="Proteomes" id="UP001164286"/>
    </source>
</evidence>
<organism evidence="11 12">
    <name type="scientific">Dioszegia hungarica</name>
    <dbReference type="NCBI Taxonomy" id="4972"/>
    <lineage>
        <taxon>Eukaryota</taxon>
        <taxon>Fungi</taxon>
        <taxon>Dikarya</taxon>
        <taxon>Basidiomycota</taxon>
        <taxon>Agaricomycotina</taxon>
        <taxon>Tremellomycetes</taxon>
        <taxon>Tremellales</taxon>
        <taxon>Bulleribasidiaceae</taxon>
        <taxon>Dioszegia</taxon>
    </lineage>
</organism>
<dbReference type="InterPro" id="IPR002550">
    <property type="entry name" value="CNNM"/>
</dbReference>
<evidence type="ECO:0000259" key="9">
    <source>
        <dbReference type="PROSITE" id="PS51371"/>
    </source>
</evidence>
<protein>
    <recommendedName>
        <fullName evidence="13">DUF21-domain-containing protein</fullName>
    </recommendedName>
</protein>
<dbReference type="PANTHER" id="PTHR12064:SF97">
    <property type="entry name" value="METAL TRANSPORTER CNNM-5"/>
    <property type="match status" value="1"/>
</dbReference>
<feature type="domain" description="CBS" evidence="9">
    <location>
        <begin position="306"/>
        <end position="367"/>
    </location>
</feature>
<evidence type="ECO:0000256" key="3">
    <source>
        <dbReference type="ARBA" id="ARBA00022737"/>
    </source>
</evidence>
<accession>A0AA38H8J5</accession>
<evidence type="ECO:0000313" key="11">
    <source>
        <dbReference type="EMBL" id="KAI9635421.1"/>
    </source>
</evidence>
<dbReference type="InterPro" id="IPR045095">
    <property type="entry name" value="ACDP"/>
</dbReference>
<feature type="transmembrane region" description="Helical" evidence="8">
    <location>
        <begin position="37"/>
        <end position="64"/>
    </location>
</feature>
<dbReference type="EMBL" id="JAKWFO010000005">
    <property type="protein sequence ID" value="KAI9635421.1"/>
    <property type="molecule type" value="Genomic_DNA"/>
</dbReference>
<dbReference type="AlphaFoldDB" id="A0AA38H8J5"/>
<dbReference type="GO" id="GO:0030026">
    <property type="term" value="P:intracellular manganese ion homeostasis"/>
    <property type="evidence" value="ECO:0007669"/>
    <property type="project" value="TreeGrafter"/>
</dbReference>
<name>A0AA38H8J5_9TREE</name>
<dbReference type="GeneID" id="77731982"/>
<evidence type="ECO:0000256" key="1">
    <source>
        <dbReference type="ARBA" id="ARBA00004141"/>
    </source>
</evidence>
<keyword evidence="6" id="KW-0129">CBS domain</keyword>
<gene>
    <name evidence="11" type="ORF">MKK02DRAFT_44109</name>
</gene>
<dbReference type="Proteomes" id="UP001164286">
    <property type="component" value="Unassembled WGS sequence"/>
</dbReference>
<evidence type="ECO:0000256" key="5">
    <source>
        <dbReference type="ARBA" id="ARBA00023136"/>
    </source>
</evidence>
<dbReference type="SUPFAM" id="SSF54631">
    <property type="entry name" value="CBS-domain pair"/>
    <property type="match status" value="1"/>
</dbReference>
<evidence type="ECO:0000256" key="4">
    <source>
        <dbReference type="ARBA" id="ARBA00022989"/>
    </source>
</evidence>
<dbReference type="PANTHER" id="PTHR12064">
    <property type="entry name" value="METAL TRANSPORTER CNNM"/>
    <property type="match status" value="1"/>
</dbReference>
<dbReference type="GO" id="GO:0005737">
    <property type="term" value="C:cytoplasm"/>
    <property type="evidence" value="ECO:0007669"/>
    <property type="project" value="TreeGrafter"/>
</dbReference>
<feature type="domain" description="CNNM transmembrane" evidence="10">
    <location>
        <begin position="33"/>
        <end position="206"/>
    </location>
</feature>
<dbReference type="CDD" id="cd04590">
    <property type="entry name" value="CBS_pair_CorC_HlyC_assoc"/>
    <property type="match status" value="1"/>
</dbReference>
<dbReference type="PROSITE" id="PS51371">
    <property type="entry name" value="CBS"/>
    <property type="match status" value="1"/>
</dbReference>
<dbReference type="RefSeq" id="XP_052945198.1">
    <property type="nucleotide sequence ID" value="XM_053092777.1"/>
</dbReference>
<keyword evidence="5 7" id="KW-0472">Membrane</keyword>
<dbReference type="Pfam" id="PF01595">
    <property type="entry name" value="CNNM"/>
    <property type="match status" value="1"/>
</dbReference>
<comment type="caution">
    <text evidence="11">The sequence shown here is derived from an EMBL/GenBank/DDBJ whole genome shotgun (WGS) entry which is preliminary data.</text>
</comment>
<keyword evidence="3" id="KW-0677">Repeat</keyword>
<dbReference type="GO" id="GO:0016020">
    <property type="term" value="C:membrane"/>
    <property type="evidence" value="ECO:0007669"/>
    <property type="project" value="UniProtKB-SubCell"/>
</dbReference>
<evidence type="ECO:0000256" key="7">
    <source>
        <dbReference type="PROSITE-ProRule" id="PRU01193"/>
    </source>
</evidence>
<dbReference type="Pfam" id="PF00571">
    <property type="entry name" value="CBS"/>
    <property type="match status" value="1"/>
</dbReference>
<dbReference type="InterPro" id="IPR044751">
    <property type="entry name" value="Ion_transp-like_CBS"/>
</dbReference>
<dbReference type="Gene3D" id="3.10.580.10">
    <property type="entry name" value="CBS-domain"/>
    <property type="match status" value="1"/>
</dbReference>
<dbReference type="InterPro" id="IPR000644">
    <property type="entry name" value="CBS_dom"/>
</dbReference>